<evidence type="ECO:0000259" key="3">
    <source>
        <dbReference type="Pfam" id="PF25023"/>
    </source>
</evidence>
<dbReference type="InterPro" id="IPR056823">
    <property type="entry name" value="TEN-like_YD-shell"/>
</dbReference>
<evidence type="ECO:0000256" key="2">
    <source>
        <dbReference type="SAM" id="MobiDB-lite"/>
    </source>
</evidence>
<feature type="compositionally biased region" description="Acidic residues" evidence="2">
    <location>
        <begin position="142"/>
        <end position="151"/>
    </location>
</feature>
<dbReference type="InterPro" id="IPR050708">
    <property type="entry name" value="T6SS_VgrG/RHS"/>
</dbReference>
<sequence length="2070" mass="229893">MSVLLIVSVLSGLFGNWIPATTYAEEQGEQIEENVPTGQDSSQSEVLPLISEQFDRTESFIQDYLDQGYTLNEVISALYKARDEQIGFDEALQGVRPQEVNESATVTSDVYSDPVVAEEAPITGVEADQSSIMQRYETFAVEEELTAPPDTDLEKENEPKEDEDKNAEGEEKEQVDPDDQSEGEKEPEETATPTETTTDDENAPQTNQDIGQEPTAPSSEITSNLERKQAAEAKETPSSQGSAESPSPTSMESKSEPKNISEKVSKPVSEKGLVKEKNDASTTNEKQSDSSSPSKQKSKSEVKPLAGQTSIPDPGKHIAEKAPVYSKKSFNEAPYTVGENGETISTMSGGLMLDHVDASLPGRAGMSFSLERQYNSNSAQFYDPAVGTNTYEYPVYNYFLTYQAVKKKIIIKYNVKYKLNKWVQEDYNGDGLKDNDTIIVETPTVLQGTFTTEAEARNAASTQITFWNPSESRIEQQTRSGSLSSLPSSISYNQGGFSGTLNKSGSVQVISGQYQPARTITAPTQTCTNSIPGKYDSKGVWAQTGSGSPCPDTKTATVEGKTITLTRSSVTATKACPSPDKSVANYVCTKTWEARYNGSVSIPESDTRVYSQSYVGSVVKPGQYSQQRYDSWVAGKAPYQYRYAYSVREQPWVEQEVTEGPAEAITLYTDGTPDWSAVNDLKNNVNSNAGIGISTSMDSSYNYYLASSPSAEIRAYQVGSNFDVTYYNKTVPAAADKRSPLGKGWSWKLPFTETENGKSYMNMADGGRYEIAGNTLKGYEWEGITVNPDTSVTVNGESSSLVITAADGLTKQYFSADGRLLQISDGKKNDVQFFYENNSLYNSKLLTQVKDAIGNTIRISYSSSAVTIVQGNRTVTYNKQTKNGIELLDSVIDPLGRKTTYSYKLADAKFNLPGFSPERAALNPYALLTSVQHNTGAKTFYEYENGTVKRYIGEDSFNDAYRVLSRKDQITYENGSTEDFNRQTYSYTSDIGASFSQDTTFAVLVSNGLTNTQYKYRKDFINNDTPAQFYLDGSVVSAEGKTQTTTNTYGKTVKGRSYAAPTPTVTTVTDNQTKDVLTTTVQLDDYGNITSVTDETGRTTTSTYDDTRHWLTSVTDMVDVTNKKYTALTRDNLGNIKQIVNRKDSASGELLTQADYTYDSYGNLLTQRISDGKEERNATLEYDGRYQNAFPTRLSTLVTDVDGQTTPVSTSAEYDMSTGDLISSTDAEQRTTKYRLDAIGRTVEVTQTDGTTLRADYDDINNTIKVTDELGQQRINKWNSLGQAIENGYYSGNSYIVSQRTGYDPYSRVSWTDDALGNRTRNLYDNWSRIVMTTGADGTSTAMKYDDVTRTATSTDAEGYIQIVTHDKWGKGIKTEEKTQLEQVVRTLEKTKYDNISGNTLEQTDGNGNITAFNYDVMGLLRQVTSPNGEQTQYSYDLTGNLIKTIDPAGNIKENIYDQLNRRIQTKDKSGNSTKSYYTPGGNLTKYVDRNGNTFTYEYDLRGNLIRKASSDETISFAVDAVGKRTSMTDRTGTTGYQYDQATEQLTRLTYPDGLAIEFTYDLNGNRTAMKGPFSNTVYYTYDTMNRMVSVGTLKDVPDSQYTYYLNGLLKSSQAQNGVNDSKTYIGLDLVGLEQVRDQATLGLYNYSYDNNKNITKRVQQGVQDDFTYDQLNRIVTASGNNEQYNYDKQGNRLTMQSDKEVNAVNTKYQYDTQDRLTQVTTDTATVGYQYNGDNLLVERTENGLTTRYYYDDGAQIIAEAEVRNGTPEFKANYIRGTKLEAIVYADASKAYVQTNGHGDITELRDTNGALLNKYQYDVWGNLESKEEKVHNPFLYSGELWDDTTHLQYLRARWYDPNTGRFNNEDTFEGELYDPLSLNLYAYVKNNPLIYVDPSGHREEMSPGGGGGGVSPVSRITYSTPKTTRSSSNLKLVKPPSVDSLKAEVRSIQASKVSQTVKSTTANSKIVYPSKPHTNKTPGHWEAMTDKATKLAQSKDVVKVYLNKGMGNEIKGISPNRRPDIMSVRRDGKIDQYEVPSKTDRVSDLIKRMQDNQRLMGNRAGDIYILPPKK</sequence>
<reference evidence="5" key="1">
    <citation type="journal article" date="2019" name="Int. J. Syst. Evol. Microbiol.">
        <title>The Global Catalogue of Microorganisms (GCM) 10K type strain sequencing project: providing services to taxonomists for standard genome sequencing and annotation.</title>
        <authorList>
            <consortium name="The Broad Institute Genomics Platform"/>
            <consortium name="The Broad Institute Genome Sequencing Center for Infectious Disease"/>
            <person name="Wu L."/>
            <person name="Ma J."/>
        </authorList>
    </citation>
    <scope>NUCLEOTIDE SEQUENCE [LARGE SCALE GENOMIC DNA]</scope>
    <source>
        <strain evidence="5">CGMCC 1.12770</strain>
    </source>
</reference>
<feature type="compositionally biased region" description="Polar residues" evidence="2">
    <location>
        <begin position="1916"/>
        <end position="1930"/>
    </location>
</feature>
<gene>
    <name evidence="4" type="ORF">GCM10008014_12500</name>
</gene>
<comment type="caution">
    <text evidence="4">The sequence shown here is derived from an EMBL/GenBank/DDBJ whole genome shotgun (WGS) entry which is preliminary data.</text>
</comment>
<dbReference type="Proteomes" id="UP000652153">
    <property type="component" value="Unassembled WGS sequence"/>
</dbReference>
<evidence type="ECO:0000313" key="5">
    <source>
        <dbReference type="Proteomes" id="UP000652153"/>
    </source>
</evidence>
<evidence type="ECO:0000256" key="1">
    <source>
        <dbReference type="ARBA" id="ARBA00022737"/>
    </source>
</evidence>
<dbReference type="Pfam" id="PF05593">
    <property type="entry name" value="RHS_repeat"/>
    <property type="match status" value="1"/>
</dbReference>
<feature type="compositionally biased region" description="Basic and acidic residues" evidence="2">
    <location>
        <begin position="152"/>
        <end position="175"/>
    </location>
</feature>
<feature type="domain" description="Teneurin-like YD-shell" evidence="3">
    <location>
        <begin position="1643"/>
        <end position="1888"/>
    </location>
</feature>
<accession>A0ABQ1Z5P3</accession>
<dbReference type="PANTHER" id="PTHR32305">
    <property type="match status" value="1"/>
</dbReference>
<feature type="compositionally biased region" description="Basic and acidic residues" evidence="2">
    <location>
        <begin position="225"/>
        <end position="235"/>
    </location>
</feature>
<protein>
    <recommendedName>
        <fullName evidence="3">Teneurin-like YD-shell domain-containing protein</fullName>
    </recommendedName>
</protein>
<dbReference type="NCBIfam" id="TIGR01643">
    <property type="entry name" value="YD_repeat_2x"/>
    <property type="match status" value="2"/>
</dbReference>
<feature type="domain" description="Teneurin-like YD-shell" evidence="3">
    <location>
        <begin position="1276"/>
        <end position="1534"/>
    </location>
</feature>
<proteinExistence type="predicted"/>
<feature type="region of interest" description="Disordered" evidence="2">
    <location>
        <begin position="142"/>
        <end position="318"/>
    </location>
</feature>
<evidence type="ECO:0000313" key="4">
    <source>
        <dbReference type="EMBL" id="GGH48519.1"/>
    </source>
</evidence>
<dbReference type="Pfam" id="PF25023">
    <property type="entry name" value="TEN_YD-shell"/>
    <property type="match status" value="2"/>
</dbReference>
<dbReference type="InterPro" id="IPR031325">
    <property type="entry name" value="RHS_repeat"/>
</dbReference>
<feature type="region of interest" description="Disordered" evidence="2">
    <location>
        <begin position="1898"/>
        <end position="1930"/>
    </location>
</feature>
<dbReference type="Gene3D" id="2.180.10.10">
    <property type="entry name" value="RHS repeat-associated core"/>
    <property type="match status" value="2"/>
</dbReference>
<dbReference type="InterPro" id="IPR006530">
    <property type="entry name" value="YD"/>
</dbReference>
<dbReference type="InterPro" id="IPR022385">
    <property type="entry name" value="Rhs_assc_core"/>
</dbReference>
<dbReference type="SUPFAM" id="SSF69304">
    <property type="entry name" value="Tricorn protease N-terminal domain"/>
    <property type="match status" value="1"/>
</dbReference>
<keyword evidence="1" id="KW-0677">Repeat</keyword>
<feature type="compositionally biased region" description="Acidic residues" evidence="2">
    <location>
        <begin position="176"/>
        <end position="189"/>
    </location>
</feature>
<feature type="compositionally biased region" description="Basic and acidic residues" evidence="2">
    <location>
        <begin position="253"/>
        <end position="279"/>
    </location>
</feature>
<keyword evidence="5" id="KW-1185">Reference proteome</keyword>
<organism evidence="4 5">
    <name type="scientific">Paenibacillus silvae</name>
    <dbReference type="NCBI Taxonomy" id="1325358"/>
    <lineage>
        <taxon>Bacteria</taxon>
        <taxon>Bacillati</taxon>
        <taxon>Bacillota</taxon>
        <taxon>Bacilli</taxon>
        <taxon>Bacillales</taxon>
        <taxon>Paenibacillaceae</taxon>
        <taxon>Paenibacillus</taxon>
    </lineage>
</organism>
<feature type="compositionally biased region" description="Polar residues" evidence="2">
    <location>
        <begin position="236"/>
        <end position="252"/>
    </location>
</feature>
<name>A0ABQ1Z5P3_9BACL</name>
<dbReference type="NCBIfam" id="TIGR03696">
    <property type="entry name" value="Rhs_assc_core"/>
    <property type="match status" value="1"/>
</dbReference>
<dbReference type="EMBL" id="BMFU01000002">
    <property type="protein sequence ID" value="GGH48519.1"/>
    <property type="molecule type" value="Genomic_DNA"/>
</dbReference>
<feature type="compositionally biased region" description="Polar residues" evidence="2">
    <location>
        <begin position="203"/>
        <end position="224"/>
    </location>
</feature>
<dbReference type="PANTHER" id="PTHR32305:SF15">
    <property type="entry name" value="PROTEIN RHSA-RELATED"/>
    <property type="match status" value="1"/>
</dbReference>
<dbReference type="RefSeq" id="WP_188591720.1">
    <property type="nucleotide sequence ID" value="NZ_BMFU01000002.1"/>
</dbReference>